<dbReference type="GO" id="GO:0071596">
    <property type="term" value="P:ubiquitin-dependent protein catabolic process via the N-end rule pathway"/>
    <property type="evidence" value="ECO:0007669"/>
    <property type="project" value="InterPro"/>
</dbReference>
<dbReference type="NCBIfam" id="NF002345">
    <property type="entry name" value="PRK01305.2-2"/>
    <property type="match status" value="1"/>
</dbReference>
<feature type="domain" description="N-end aminoacyl transferase N-terminal" evidence="5">
    <location>
        <begin position="19"/>
        <end position="89"/>
    </location>
</feature>
<dbReference type="EC" id="2.3.2.29" evidence="4"/>
<dbReference type="Pfam" id="PF04377">
    <property type="entry name" value="ATE_C"/>
    <property type="match status" value="1"/>
</dbReference>
<dbReference type="Pfam" id="PF04376">
    <property type="entry name" value="ATE_N"/>
    <property type="match status" value="1"/>
</dbReference>
<evidence type="ECO:0000256" key="1">
    <source>
        <dbReference type="ARBA" id="ARBA00022490"/>
    </source>
</evidence>
<accession>A0A1H4AZY8</accession>
<evidence type="ECO:0000256" key="2">
    <source>
        <dbReference type="ARBA" id="ARBA00022679"/>
    </source>
</evidence>
<dbReference type="NCBIfam" id="NF002346">
    <property type="entry name" value="PRK01305.2-3"/>
    <property type="match status" value="1"/>
</dbReference>
<dbReference type="HAMAP" id="MF_00689">
    <property type="entry name" value="Bpt"/>
    <property type="match status" value="1"/>
</dbReference>
<dbReference type="InterPro" id="IPR007471">
    <property type="entry name" value="N-end_Aminoacyl_Trfase_N"/>
</dbReference>
<dbReference type="InterPro" id="IPR016181">
    <property type="entry name" value="Acyl_CoA_acyltransferase"/>
</dbReference>
<comment type="similarity">
    <text evidence="4">Belongs to the R-transferase family. Bpt subfamily.</text>
</comment>
<dbReference type="AlphaFoldDB" id="A0A1H4AZY8"/>
<dbReference type="GO" id="GO:0005737">
    <property type="term" value="C:cytoplasm"/>
    <property type="evidence" value="ECO:0007669"/>
    <property type="project" value="UniProtKB-SubCell"/>
</dbReference>
<keyword evidence="3 4" id="KW-0012">Acyltransferase</keyword>
<dbReference type="PIRSF" id="PIRSF037208">
    <property type="entry name" value="ATE_pro_prd"/>
    <property type="match status" value="1"/>
</dbReference>
<feature type="domain" description="N-end rule aminoacyl transferase C-terminal" evidence="6">
    <location>
        <begin position="109"/>
        <end position="231"/>
    </location>
</feature>
<comment type="subcellular location">
    <subcellularLocation>
        <location evidence="4">Cytoplasm</location>
    </subcellularLocation>
</comment>
<reference evidence="8" key="1">
    <citation type="submission" date="2016-10" db="EMBL/GenBank/DDBJ databases">
        <authorList>
            <person name="Varghese N."/>
            <person name="Submissions S."/>
        </authorList>
    </citation>
    <scope>NUCLEOTIDE SEQUENCE [LARGE SCALE GENOMIC DNA]</scope>
    <source>
        <strain evidence="8">DSM 11526</strain>
    </source>
</reference>
<dbReference type="InterPro" id="IPR030700">
    <property type="entry name" value="N-end_Aminoacyl_Trfase"/>
</dbReference>
<comment type="catalytic activity">
    <reaction evidence="4">
        <text>N-terminal L-aspartyl-[protein] + L-leucyl-tRNA(Leu) = N-terminal L-leucyl-L-aspartyl-[protein] + tRNA(Leu) + H(+)</text>
        <dbReference type="Rhea" id="RHEA:50420"/>
        <dbReference type="Rhea" id="RHEA-COMP:9613"/>
        <dbReference type="Rhea" id="RHEA-COMP:9622"/>
        <dbReference type="Rhea" id="RHEA-COMP:12669"/>
        <dbReference type="Rhea" id="RHEA-COMP:12674"/>
        <dbReference type="ChEBI" id="CHEBI:15378"/>
        <dbReference type="ChEBI" id="CHEBI:64720"/>
        <dbReference type="ChEBI" id="CHEBI:78442"/>
        <dbReference type="ChEBI" id="CHEBI:78494"/>
        <dbReference type="ChEBI" id="CHEBI:133042"/>
        <dbReference type="EC" id="2.3.2.29"/>
    </reaction>
</comment>
<dbReference type="InterPro" id="IPR017138">
    <property type="entry name" value="Asp_Glu_LeuTrfase"/>
</dbReference>
<organism evidence="7 8">
    <name type="scientific">Marinobacterium iners DSM 11526</name>
    <dbReference type="NCBI Taxonomy" id="1122198"/>
    <lineage>
        <taxon>Bacteria</taxon>
        <taxon>Pseudomonadati</taxon>
        <taxon>Pseudomonadota</taxon>
        <taxon>Gammaproteobacteria</taxon>
        <taxon>Oceanospirillales</taxon>
        <taxon>Oceanospirillaceae</taxon>
        <taxon>Marinobacterium</taxon>
    </lineage>
</organism>
<evidence type="ECO:0000256" key="4">
    <source>
        <dbReference type="HAMAP-Rule" id="MF_00689"/>
    </source>
</evidence>
<dbReference type="RefSeq" id="WP_254774971.1">
    <property type="nucleotide sequence ID" value="NZ_FNRJ01000003.1"/>
</dbReference>
<evidence type="ECO:0000313" key="7">
    <source>
        <dbReference type="EMBL" id="SEA41459.1"/>
    </source>
</evidence>
<dbReference type="STRING" id="1122198.SAMN02745729_103122"/>
<dbReference type="PANTHER" id="PTHR21367:SF1">
    <property type="entry name" value="ARGINYL-TRNA--PROTEIN TRANSFERASE 1"/>
    <property type="match status" value="1"/>
</dbReference>
<protein>
    <recommendedName>
        <fullName evidence="4">Aspartate/glutamate leucyltransferase</fullName>
        <ecNumber evidence="4">2.3.2.29</ecNumber>
    </recommendedName>
</protein>
<dbReference type="PANTHER" id="PTHR21367">
    <property type="entry name" value="ARGININE-TRNA-PROTEIN TRANSFERASE 1"/>
    <property type="match status" value="1"/>
</dbReference>
<keyword evidence="2 4" id="KW-0808">Transferase</keyword>
<dbReference type="GO" id="GO:0004057">
    <property type="term" value="F:arginyl-tRNA--protein transferase activity"/>
    <property type="evidence" value="ECO:0007669"/>
    <property type="project" value="InterPro"/>
</dbReference>
<evidence type="ECO:0000256" key="3">
    <source>
        <dbReference type="ARBA" id="ARBA00023315"/>
    </source>
</evidence>
<keyword evidence="1 4" id="KW-0963">Cytoplasm</keyword>
<dbReference type="NCBIfam" id="NF002342">
    <property type="entry name" value="PRK01305.1-3"/>
    <property type="match status" value="1"/>
</dbReference>
<dbReference type="GO" id="GO:0008914">
    <property type="term" value="F:leucyl-tRNA--protein transferase activity"/>
    <property type="evidence" value="ECO:0007669"/>
    <property type="project" value="UniProtKB-UniRule"/>
</dbReference>
<proteinExistence type="inferred from homology"/>
<name>A0A1H4AZY8_9GAMM</name>
<dbReference type="SUPFAM" id="SSF55729">
    <property type="entry name" value="Acyl-CoA N-acyltransferases (Nat)"/>
    <property type="match status" value="1"/>
</dbReference>
<dbReference type="InterPro" id="IPR007472">
    <property type="entry name" value="N-end_Aminoacyl_Trfase_C"/>
</dbReference>
<keyword evidence="8" id="KW-1185">Reference proteome</keyword>
<dbReference type="EMBL" id="FNRJ01000003">
    <property type="protein sequence ID" value="SEA41459.1"/>
    <property type="molecule type" value="Genomic_DNA"/>
</dbReference>
<comment type="function">
    <text evidence="4">Functions in the N-end rule pathway of protein degradation where it conjugates Leu from its aminoacyl-tRNA to the N-termini of proteins containing an N-terminal aspartate or glutamate.</text>
</comment>
<evidence type="ECO:0000259" key="5">
    <source>
        <dbReference type="Pfam" id="PF04376"/>
    </source>
</evidence>
<sequence length="246" mass="29019">MKIRVADLCALRFYATPEHDCSYLPDRQARTLFVDPRADIDRNLYSQLSELGFRRSGGHIYRPHCEQCQACISVRVPVAEFNPSKTQRRIENRNADLIVRAVPCQLTHEYYALYERYINQRHADGDMYPPSPDQFFNFLVEGTVDSCFYEFRNQEGTLLAVAVSDILEQGMSALYTFYDPDMEWRSLGVYAVIWQIRQTARSGKEWLYLGYWVEDCRKMNYKIRYRPLEMLINSEWRRLSPEASTD</sequence>
<dbReference type="NCBIfam" id="NF002341">
    <property type="entry name" value="PRK01305.1-1"/>
    <property type="match status" value="1"/>
</dbReference>
<evidence type="ECO:0000313" key="8">
    <source>
        <dbReference type="Proteomes" id="UP000242469"/>
    </source>
</evidence>
<comment type="catalytic activity">
    <reaction evidence="4">
        <text>N-terminal L-glutamyl-[protein] + L-leucyl-tRNA(Leu) = N-terminal L-leucyl-L-glutamyl-[protein] + tRNA(Leu) + H(+)</text>
        <dbReference type="Rhea" id="RHEA:50412"/>
        <dbReference type="Rhea" id="RHEA-COMP:9613"/>
        <dbReference type="Rhea" id="RHEA-COMP:9622"/>
        <dbReference type="Rhea" id="RHEA-COMP:12664"/>
        <dbReference type="Rhea" id="RHEA-COMP:12668"/>
        <dbReference type="ChEBI" id="CHEBI:15378"/>
        <dbReference type="ChEBI" id="CHEBI:64721"/>
        <dbReference type="ChEBI" id="CHEBI:78442"/>
        <dbReference type="ChEBI" id="CHEBI:78494"/>
        <dbReference type="ChEBI" id="CHEBI:133041"/>
        <dbReference type="EC" id="2.3.2.29"/>
    </reaction>
</comment>
<gene>
    <name evidence="4" type="primary">bpt</name>
    <name evidence="7" type="ORF">SAMN02745729_103122</name>
</gene>
<evidence type="ECO:0000259" key="6">
    <source>
        <dbReference type="Pfam" id="PF04377"/>
    </source>
</evidence>
<dbReference type="Proteomes" id="UP000242469">
    <property type="component" value="Unassembled WGS sequence"/>
</dbReference>